<keyword evidence="5" id="KW-1185">Reference proteome</keyword>
<dbReference type="InterPro" id="IPR009009">
    <property type="entry name" value="RlpA-like_DPBB"/>
</dbReference>
<dbReference type="AlphaFoldDB" id="A0A7X9YIE0"/>
<sequence length="369" mass="38029">MHVYSATSNSRKSGFARIACVAGLTAVLVGGSCLGVAPRSAYAATAQTEAELAALTQQVNSAATTYQQATDRVNELNEQISEMADEILDFEQNKLPEQQQKASDAAANLYKLHVASPNVMSMLLNSASLGDLITQGKYLTTIQDDNTAELERLNAMHEELESKMEKLSAAKDEAEQEQQKASDALTSAQSAQAQMAARAQSEDAAEAEAARKAAEEAAATTAQMQQQGSVSSSNGSSQGSNAGNGGNAGSASSGSSTQQPSGTGGSSSGTTSTSSWKSGVASYYGIGDGFMGGTTASGAIVTESSMGVAMLNVPLGTYVEISYGGRSVIAVVNDRGPYVHGRVIDMQPAVARALGFLSVGVGTVQYRFL</sequence>
<protein>
    <recommendedName>
        <fullName evidence="3">RlpA-like protein double-psi beta-barrel domain-containing protein</fullName>
    </recommendedName>
</protein>
<dbReference type="Gene3D" id="6.10.250.3150">
    <property type="match status" value="1"/>
</dbReference>
<feature type="compositionally biased region" description="Low complexity" evidence="2">
    <location>
        <begin position="181"/>
        <end position="199"/>
    </location>
</feature>
<dbReference type="RefSeq" id="WP_169277371.1">
    <property type="nucleotide sequence ID" value="NZ_JABBCP010000002.1"/>
</dbReference>
<dbReference type="EMBL" id="JABBCP010000002">
    <property type="protein sequence ID" value="NMF55759.1"/>
    <property type="molecule type" value="Genomic_DNA"/>
</dbReference>
<evidence type="ECO:0000256" key="2">
    <source>
        <dbReference type="SAM" id="MobiDB-lite"/>
    </source>
</evidence>
<comment type="caution">
    <text evidence="4">The sequence shown here is derived from an EMBL/GenBank/DDBJ whole genome shotgun (WGS) entry which is preliminary data.</text>
</comment>
<dbReference type="CDD" id="cd22268">
    <property type="entry name" value="DPBB_RlpA-like"/>
    <property type="match status" value="1"/>
</dbReference>
<dbReference type="Gene3D" id="2.40.40.10">
    <property type="entry name" value="RlpA-like domain"/>
    <property type="match status" value="1"/>
</dbReference>
<evidence type="ECO:0000313" key="5">
    <source>
        <dbReference type="Proteomes" id="UP000546970"/>
    </source>
</evidence>
<evidence type="ECO:0000256" key="1">
    <source>
        <dbReference type="SAM" id="Coils"/>
    </source>
</evidence>
<dbReference type="SUPFAM" id="SSF50685">
    <property type="entry name" value="Barwin-like endoglucanases"/>
    <property type="match status" value="1"/>
</dbReference>
<evidence type="ECO:0000259" key="3">
    <source>
        <dbReference type="Pfam" id="PF03330"/>
    </source>
</evidence>
<organism evidence="4 5">
    <name type="scientific">Collinsella acetigenes</name>
    <dbReference type="NCBI Taxonomy" id="2713419"/>
    <lineage>
        <taxon>Bacteria</taxon>
        <taxon>Bacillati</taxon>
        <taxon>Actinomycetota</taxon>
        <taxon>Coriobacteriia</taxon>
        <taxon>Coriobacteriales</taxon>
        <taxon>Coriobacteriaceae</taxon>
        <taxon>Collinsella</taxon>
    </lineage>
</organism>
<feature type="coiled-coil region" evidence="1">
    <location>
        <begin position="52"/>
        <end position="93"/>
    </location>
</feature>
<dbReference type="Proteomes" id="UP000546970">
    <property type="component" value="Unassembled WGS sequence"/>
</dbReference>
<keyword evidence="1" id="KW-0175">Coiled coil</keyword>
<accession>A0A7X9YIE0</accession>
<feature type="compositionally biased region" description="Low complexity" evidence="2">
    <location>
        <begin position="216"/>
        <end position="241"/>
    </location>
</feature>
<dbReference type="Pfam" id="PF03330">
    <property type="entry name" value="DPBB_1"/>
    <property type="match status" value="1"/>
</dbReference>
<dbReference type="PANTHER" id="PTHR34183:SF8">
    <property type="entry name" value="ENDOLYTIC PEPTIDOGLYCAN TRANSGLYCOSYLASE RLPA-RELATED"/>
    <property type="match status" value="1"/>
</dbReference>
<reference evidence="4 5" key="1">
    <citation type="submission" date="2020-04" db="EMBL/GenBank/DDBJ databases">
        <title>Collinsella sp. KGMB02528 nov., an anaerobic actinobacterium isolated from human feces.</title>
        <authorList>
            <person name="Han K.-I."/>
            <person name="Eom M.K."/>
            <person name="Kim J.-S."/>
            <person name="Lee K.C."/>
            <person name="Suh M.K."/>
            <person name="Park S.-H."/>
            <person name="Lee J.H."/>
            <person name="Kang S.W."/>
            <person name="Park J.-E."/>
            <person name="Oh B.S."/>
            <person name="Yu S.Y."/>
            <person name="Choi S.-H."/>
            <person name="Lee D.H."/>
            <person name="Yoon H."/>
            <person name="Kim B.-Y."/>
            <person name="Lee J.H."/>
            <person name="Lee J.-S."/>
        </authorList>
    </citation>
    <scope>NUCLEOTIDE SEQUENCE [LARGE SCALE GENOMIC DNA]</scope>
    <source>
        <strain evidence="4 5">KGMB02528</strain>
    </source>
</reference>
<proteinExistence type="predicted"/>
<name>A0A7X9YIE0_9ACTN</name>
<dbReference type="PANTHER" id="PTHR34183">
    <property type="entry name" value="ENDOLYTIC PEPTIDOGLYCAN TRANSGLYCOSYLASE RLPA"/>
    <property type="match status" value="1"/>
</dbReference>
<dbReference type="InterPro" id="IPR036908">
    <property type="entry name" value="RlpA-like_sf"/>
</dbReference>
<feature type="region of interest" description="Disordered" evidence="2">
    <location>
        <begin position="161"/>
        <end position="275"/>
    </location>
</feature>
<feature type="compositionally biased region" description="Basic and acidic residues" evidence="2">
    <location>
        <begin position="161"/>
        <end position="180"/>
    </location>
</feature>
<feature type="domain" description="RlpA-like protein double-psi beta-barrel" evidence="3">
    <location>
        <begin position="278"/>
        <end position="366"/>
    </location>
</feature>
<gene>
    <name evidence="4" type="ORF">HF320_05380</name>
</gene>
<evidence type="ECO:0000313" key="4">
    <source>
        <dbReference type="EMBL" id="NMF55759.1"/>
    </source>
</evidence>
<feature type="compositionally biased region" description="Low complexity" evidence="2">
    <location>
        <begin position="249"/>
        <end position="261"/>
    </location>
</feature>